<dbReference type="InterPro" id="IPR000897">
    <property type="entry name" value="SRP54_GTPase_dom"/>
</dbReference>
<dbReference type="GO" id="GO:0006614">
    <property type="term" value="P:SRP-dependent cotranslational protein targeting to membrane"/>
    <property type="evidence" value="ECO:0007669"/>
    <property type="project" value="UniProtKB-UniRule"/>
</dbReference>
<comment type="caution">
    <text evidence="17">The sequence shown here is derived from an EMBL/GenBank/DDBJ whole genome shotgun (WGS) entry which is preliminary data.</text>
</comment>
<dbReference type="Proteomes" id="UP000621436">
    <property type="component" value="Unassembled WGS sequence"/>
</dbReference>
<evidence type="ECO:0000313" key="17">
    <source>
        <dbReference type="EMBL" id="MBF8435703.1"/>
    </source>
</evidence>
<keyword evidence="5" id="KW-1003">Cell membrane</keyword>
<keyword evidence="10" id="KW-0472">Membrane</keyword>
<sequence>MKVKKYVGKNMQDTIFKVKAELGSDAIILNTRKFTEGGIFGFFAKEKVEVLAGVEEARNKKPETNREIQEIKSMLSNLNKNWNENDFVRSLSEPLKKVFDLLIQEGVNESLARYLIEQMQDSDNPEEQMEILSSEIEDIIGPPAPLVVKADNQKVVALIGPTGVGKTTTIAKIAADFVQNNDYKVGLVTADTYRIAAVQQLKTYSDIINIPLEVVYDEDEFAKVLASKYKDYDLILLDTPGSSWNDKVQLGRLKKLVNKNLIDETHLLLSLNSSNDNIEKVIEKFSELNPNRFLLTKIDEATNFGNILNLGYNYKQPFSYFSAGQDVPDDIEIAYQEKLMPFILGDKNA</sequence>
<keyword evidence="8" id="KW-0653">Protein transport</keyword>
<dbReference type="NCBIfam" id="TIGR03499">
    <property type="entry name" value="FlhF"/>
    <property type="match status" value="1"/>
</dbReference>
<organism evidence="17 18">
    <name type="scientific">Halonatronomonas betaini</name>
    <dbReference type="NCBI Taxonomy" id="2778430"/>
    <lineage>
        <taxon>Bacteria</taxon>
        <taxon>Bacillati</taxon>
        <taxon>Bacillota</taxon>
        <taxon>Clostridia</taxon>
        <taxon>Halanaerobiales</taxon>
        <taxon>Halarsenatibacteraceae</taxon>
        <taxon>Halonatronomonas</taxon>
    </lineage>
</organism>
<evidence type="ECO:0000256" key="5">
    <source>
        <dbReference type="ARBA" id="ARBA00022475"/>
    </source>
</evidence>
<name>A0A931F7P4_9FIRM</name>
<comment type="similarity">
    <text evidence="2">Belongs to the GTP-binding SRP family.</text>
</comment>
<dbReference type="GO" id="GO:0003924">
    <property type="term" value="F:GTPase activity"/>
    <property type="evidence" value="ECO:0007669"/>
    <property type="project" value="UniProtKB-UniRule"/>
</dbReference>
<evidence type="ECO:0000256" key="13">
    <source>
        <dbReference type="NCBIfam" id="TIGR03499"/>
    </source>
</evidence>
<protein>
    <recommendedName>
        <fullName evidence="3 13">Flagellar biosynthesis protein FlhF</fullName>
    </recommendedName>
</protein>
<reference evidence="17" key="1">
    <citation type="submission" date="2020-11" db="EMBL/GenBank/DDBJ databases">
        <title>Halonatronomonas betainensis gen. nov., sp. nov. a novel haloalkaliphilic representative of the family Halanaerobiacae capable of betaine degradation.</title>
        <authorList>
            <person name="Boltyanskaya Y."/>
            <person name="Kevbrin V."/>
            <person name="Detkova E."/>
            <person name="Grouzdev D.S."/>
            <person name="Koziaeva V."/>
            <person name="Zhilina T."/>
        </authorList>
    </citation>
    <scope>NUCLEOTIDE SEQUENCE</scope>
    <source>
        <strain evidence="17">Z-7014</strain>
    </source>
</reference>
<dbReference type="InterPro" id="IPR020006">
    <property type="entry name" value="FlhF"/>
</dbReference>
<proteinExistence type="inferred from homology"/>
<keyword evidence="6" id="KW-0547">Nucleotide-binding</keyword>
<dbReference type="GO" id="GO:0005047">
    <property type="term" value="F:signal recognition particle binding"/>
    <property type="evidence" value="ECO:0007669"/>
    <property type="project" value="TreeGrafter"/>
</dbReference>
<evidence type="ECO:0000256" key="14">
    <source>
        <dbReference type="SAM" id="Coils"/>
    </source>
</evidence>
<dbReference type="InterPro" id="IPR047040">
    <property type="entry name" value="FlhF__GTPase_dom"/>
</dbReference>
<dbReference type="SMART" id="SM00962">
    <property type="entry name" value="SRP54"/>
    <property type="match status" value="1"/>
</dbReference>
<dbReference type="Pfam" id="PF00448">
    <property type="entry name" value="SRP54"/>
    <property type="match status" value="1"/>
</dbReference>
<dbReference type="FunFam" id="3.40.50.300:FF:000695">
    <property type="entry name" value="Flagellar biosynthesis regulator FlhF"/>
    <property type="match status" value="1"/>
</dbReference>
<comment type="function">
    <text evidence="12">Necessary for flagellar biosynthesis. May be involved in translocation of the flagellum.</text>
</comment>
<keyword evidence="17" id="KW-0969">Cilium</keyword>
<evidence type="ECO:0000256" key="4">
    <source>
        <dbReference type="ARBA" id="ARBA00022448"/>
    </source>
</evidence>
<dbReference type="EMBL" id="JADPIE010000001">
    <property type="protein sequence ID" value="MBF8435703.1"/>
    <property type="molecule type" value="Genomic_DNA"/>
</dbReference>
<evidence type="ECO:0000256" key="10">
    <source>
        <dbReference type="ARBA" id="ARBA00023136"/>
    </source>
</evidence>
<dbReference type="CDD" id="cd17873">
    <property type="entry name" value="FlhF"/>
    <property type="match status" value="1"/>
</dbReference>
<dbReference type="GO" id="GO:0005525">
    <property type="term" value="F:GTP binding"/>
    <property type="evidence" value="ECO:0007669"/>
    <property type="project" value="UniProtKB-UniRule"/>
</dbReference>
<dbReference type="GO" id="GO:0015031">
    <property type="term" value="P:protein transport"/>
    <property type="evidence" value="ECO:0007669"/>
    <property type="project" value="UniProtKB-KW"/>
</dbReference>
<evidence type="ECO:0000256" key="9">
    <source>
        <dbReference type="ARBA" id="ARBA00023134"/>
    </source>
</evidence>
<dbReference type="InterPro" id="IPR003593">
    <property type="entry name" value="AAA+_ATPase"/>
</dbReference>
<keyword evidence="17" id="KW-0966">Cell projection</keyword>
<evidence type="ECO:0000256" key="12">
    <source>
        <dbReference type="ARBA" id="ARBA00025337"/>
    </source>
</evidence>
<feature type="coiled-coil region" evidence="14">
    <location>
        <begin position="54"/>
        <end position="81"/>
    </location>
</feature>
<dbReference type="PANTHER" id="PTHR43134">
    <property type="entry name" value="SIGNAL RECOGNITION PARTICLE RECEPTOR SUBUNIT ALPHA"/>
    <property type="match status" value="1"/>
</dbReference>
<dbReference type="Gene3D" id="3.40.50.300">
    <property type="entry name" value="P-loop containing nucleotide triphosphate hydrolases"/>
    <property type="match status" value="1"/>
</dbReference>
<keyword evidence="9" id="KW-0342">GTP-binding</keyword>
<keyword evidence="4" id="KW-0813">Transport</keyword>
<evidence type="ECO:0000259" key="16">
    <source>
        <dbReference type="SMART" id="SM00962"/>
    </source>
</evidence>
<keyword evidence="7" id="KW-1005">Bacterial flagellum biogenesis</keyword>
<comment type="subcellular location">
    <subcellularLocation>
        <location evidence="1">Cell membrane</location>
        <topology evidence="1">Peripheral membrane protein</topology>
        <orientation evidence="1">Cytoplasmic side</orientation>
    </subcellularLocation>
</comment>
<gene>
    <name evidence="17" type="primary">flhF</name>
    <name evidence="17" type="ORF">I0Q91_01295</name>
</gene>
<evidence type="ECO:0000256" key="8">
    <source>
        <dbReference type="ARBA" id="ARBA00022927"/>
    </source>
</evidence>
<evidence type="ECO:0000256" key="11">
    <source>
        <dbReference type="ARBA" id="ARBA00023225"/>
    </source>
</evidence>
<evidence type="ECO:0000256" key="6">
    <source>
        <dbReference type="ARBA" id="ARBA00022741"/>
    </source>
</evidence>
<dbReference type="SMART" id="SM00382">
    <property type="entry name" value="AAA"/>
    <property type="match status" value="1"/>
</dbReference>
<dbReference type="GO" id="GO:0044781">
    <property type="term" value="P:bacterial-type flagellum organization"/>
    <property type="evidence" value="ECO:0007669"/>
    <property type="project" value="UniProtKB-UniRule"/>
</dbReference>
<evidence type="ECO:0000256" key="3">
    <source>
        <dbReference type="ARBA" id="ARBA00014919"/>
    </source>
</evidence>
<keyword evidence="11" id="KW-1006">Bacterial flagellum protein export</keyword>
<evidence type="ECO:0000259" key="15">
    <source>
        <dbReference type="SMART" id="SM00382"/>
    </source>
</evidence>
<dbReference type="RefSeq" id="WP_270452362.1">
    <property type="nucleotide sequence ID" value="NZ_JADPIE010000001.1"/>
</dbReference>
<dbReference type="AlphaFoldDB" id="A0A931F7P4"/>
<keyword evidence="18" id="KW-1185">Reference proteome</keyword>
<keyword evidence="17" id="KW-0282">Flagellum</keyword>
<dbReference type="Gene3D" id="1.20.120.1380">
    <property type="entry name" value="Flagellar FlhF biosynthesis protein, N domain"/>
    <property type="match status" value="1"/>
</dbReference>
<evidence type="ECO:0000256" key="2">
    <source>
        <dbReference type="ARBA" id="ARBA00008531"/>
    </source>
</evidence>
<dbReference type="SUPFAM" id="SSF52540">
    <property type="entry name" value="P-loop containing nucleoside triphosphate hydrolases"/>
    <property type="match status" value="1"/>
</dbReference>
<evidence type="ECO:0000313" key="18">
    <source>
        <dbReference type="Proteomes" id="UP000621436"/>
    </source>
</evidence>
<evidence type="ECO:0000256" key="7">
    <source>
        <dbReference type="ARBA" id="ARBA00022795"/>
    </source>
</evidence>
<dbReference type="GO" id="GO:0005886">
    <property type="term" value="C:plasma membrane"/>
    <property type="evidence" value="ECO:0007669"/>
    <property type="project" value="UniProtKB-SubCell"/>
</dbReference>
<dbReference type="PANTHER" id="PTHR43134:SF3">
    <property type="entry name" value="FLAGELLAR BIOSYNTHESIS PROTEIN FLHF"/>
    <property type="match status" value="1"/>
</dbReference>
<evidence type="ECO:0000256" key="1">
    <source>
        <dbReference type="ARBA" id="ARBA00004413"/>
    </source>
</evidence>
<feature type="domain" description="SRP54-type proteins GTP-binding" evidence="16">
    <location>
        <begin position="153"/>
        <end position="345"/>
    </location>
</feature>
<keyword evidence="14" id="KW-0175">Coiled coil</keyword>
<accession>A0A931F7P4</accession>
<feature type="domain" description="AAA+ ATPase" evidence="15">
    <location>
        <begin position="152"/>
        <end position="308"/>
    </location>
</feature>
<dbReference type="InterPro" id="IPR027417">
    <property type="entry name" value="P-loop_NTPase"/>
</dbReference>